<accession>A0ABP8G4S1</accession>
<reference evidence="2" key="1">
    <citation type="journal article" date="2019" name="Int. J. Syst. Evol. Microbiol.">
        <title>The Global Catalogue of Microorganisms (GCM) 10K type strain sequencing project: providing services to taxonomists for standard genome sequencing and annotation.</title>
        <authorList>
            <consortium name="The Broad Institute Genomics Platform"/>
            <consortium name="The Broad Institute Genome Sequencing Center for Infectious Disease"/>
            <person name="Wu L."/>
            <person name="Ma J."/>
        </authorList>
    </citation>
    <scope>NUCLEOTIDE SEQUENCE [LARGE SCALE GENOMIC DNA]</scope>
    <source>
        <strain evidence="2">JCM 17664</strain>
    </source>
</reference>
<evidence type="ECO:0000313" key="2">
    <source>
        <dbReference type="Proteomes" id="UP001501207"/>
    </source>
</evidence>
<keyword evidence="2" id="KW-1185">Reference proteome</keyword>
<proteinExistence type="predicted"/>
<dbReference type="SUPFAM" id="SSF55961">
    <property type="entry name" value="Bet v1-like"/>
    <property type="match status" value="1"/>
</dbReference>
<comment type="caution">
    <text evidence="1">The sequence shown here is derived from an EMBL/GenBank/DDBJ whole genome shotgun (WGS) entry which is preliminary data.</text>
</comment>
<dbReference type="EMBL" id="BAABFN010000020">
    <property type="protein sequence ID" value="GAA4317349.1"/>
    <property type="molecule type" value="Genomic_DNA"/>
</dbReference>
<dbReference type="InterPro" id="IPR023393">
    <property type="entry name" value="START-like_dom_sf"/>
</dbReference>
<dbReference type="RefSeq" id="WP_344980673.1">
    <property type="nucleotide sequence ID" value="NZ_BAABFN010000020.1"/>
</dbReference>
<organism evidence="1 2">
    <name type="scientific">Compostibacter hankyongensis</name>
    <dbReference type="NCBI Taxonomy" id="1007089"/>
    <lineage>
        <taxon>Bacteria</taxon>
        <taxon>Pseudomonadati</taxon>
        <taxon>Bacteroidota</taxon>
        <taxon>Chitinophagia</taxon>
        <taxon>Chitinophagales</taxon>
        <taxon>Chitinophagaceae</taxon>
        <taxon>Compostibacter</taxon>
    </lineage>
</organism>
<gene>
    <name evidence="1" type="ORF">GCM10023143_29360</name>
</gene>
<dbReference type="Proteomes" id="UP001501207">
    <property type="component" value="Unassembled WGS sequence"/>
</dbReference>
<dbReference type="Gene3D" id="3.30.530.20">
    <property type="match status" value="1"/>
</dbReference>
<sequence>MKNIRLPYTAGLLLIAGLFPGRLSAGDFKLVKQDRSISLYERWIPAKSGEKVRELKAVFSVHADPASVTRLLTDADRGIRWNTAAKTYEVRRAADTDSWVTYIRYDIPWPFDDQDCCLRFHAARDAAGQLSGEITFSSIADPRFPRMNGVDRTTGTRGRWLIDEQDGGMLKITYFITTDRSKKVPRWVSDPIIHDHIFSSMTAFKNLLEQ</sequence>
<name>A0ABP8G4S1_9BACT</name>
<evidence type="ECO:0000313" key="1">
    <source>
        <dbReference type="EMBL" id="GAA4317349.1"/>
    </source>
</evidence>
<protein>
    <submittedName>
        <fullName evidence="1">START domain-containing protein</fullName>
    </submittedName>
</protein>